<evidence type="ECO:0000256" key="1">
    <source>
        <dbReference type="ARBA" id="ARBA00022670"/>
    </source>
</evidence>
<dbReference type="NCBIfam" id="NF005914">
    <property type="entry name" value="PRK07907.1"/>
    <property type="match status" value="1"/>
</dbReference>
<accession>A0A5C6B8R9</accession>
<dbReference type="GO" id="GO:0006508">
    <property type="term" value="P:proteolysis"/>
    <property type="evidence" value="ECO:0007669"/>
    <property type="project" value="UniProtKB-KW"/>
</dbReference>
<name>A0A5C6B8R9_9BACT</name>
<dbReference type="InterPro" id="IPR011650">
    <property type="entry name" value="Peptidase_M20_dimer"/>
</dbReference>
<dbReference type="Pfam" id="PF07687">
    <property type="entry name" value="M20_dimer"/>
    <property type="match status" value="1"/>
</dbReference>
<dbReference type="EC" id="3.5.1.18" evidence="5"/>
<dbReference type="GO" id="GO:0009014">
    <property type="term" value="F:succinyl-diaminopimelate desuccinylase activity"/>
    <property type="evidence" value="ECO:0007669"/>
    <property type="project" value="UniProtKB-EC"/>
</dbReference>
<dbReference type="SUPFAM" id="SSF53187">
    <property type="entry name" value="Zn-dependent exopeptidases"/>
    <property type="match status" value="1"/>
</dbReference>
<evidence type="ECO:0000259" key="4">
    <source>
        <dbReference type="Pfam" id="PF07687"/>
    </source>
</evidence>
<dbReference type="Pfam" id="PF01546">
    <property type="entry name" value="Peptidase_M20"/>
    <property type="match status" value="1"/>
</dbReference>
<proteinExistence type="predicted"/>
<evidence type="ECO:0000256" key="3">
    <source>
        <dbReference type="ARBA" id="ARBA00022801"/>
    </source>
</evidence>
<protein>
    <submittedName>
        <fullName evidence="5">Succinyl-diaminopimelate desuccinylase</fullName>
        <ecNumber evidence="5">3.5.1.18</ecNumber>
    </submittedName>
</protein>
<dbReference type="NCBIfam" id="NF006579">
    <property type="entry name" value="PRK09104.1"/>
    <property type="match status" value="1"/>
</dbReference>
<dbReference type="PANTHER" id="PTHR43270">
    <property type="entry name" value="BETA-ALA-HIS DIPEPTIDASE"/>
    <property type="match status" value="1"/>
</dbReference>
<dbReference type="GO" id="GO:0008233">
    <property type="term" value="F:peptidase activity"/>
    <property type="evidence" value="ECO:0007669"/>
    <property type="project" value="UniProtKB-KW"/>
</dbReference>
<dbReference type="Gene3D" id="3.30.70.360">
    <property type="match status" value="1"/>
</dbReference>
<dbReference type="InterPro" id="IPR002933">
    <property type="entry name" value="Peptidase_M20"/>
</dbReference>
<dbReference type="AlphaFoldDB" id="A0A5C6B8R9"/>
<sequence>MLVYSTGSNISARFFLPRFGRFDPNPRTRFLSIWFPKTPFSTGEILIGHIQTGRHMSVSELLDTLQSDQQRLLDDLIQWLRIPSVSSDSRHIDDTQKACQWIADKLSGAGLSVEILPTEGHPMVLAETPPVPGAPTVVVYGHYDVQPAEPLNQWTTPPFEPEVRDGNLYARGATDDKGQLLTHVQSVCRWLETGRPLPLQIKFLIEGEEEIGSANLERLLPELRERLACDCVVISDSSQYADGQPAITYGLRGIATYELQVDGPSQDLHSGSFGGAVMNPAIALTQMLSSLIDSEGRIQIPGYYDDVRDLTDTERRQWQDLPQDDDAFAKAIGVDELAGELGFSTNERRWARPTFDINGLTSGHQGEGGKTIIPATASAKFSFRLVPDQDPEKVTAGLRKHLDQHTPTGVRWSLKCGHGAVGMLANTDSPFMKAASDAIEQAFGVSPVLIREGGSIPIVTRFQEVLGCDCLLLGWGLSDDNAHSPNEKFRVDDYFRGIQASAILWDEIGKLNANT</sequence>
<comment type="caution">
    <text evidence="5">The sequence shown here is derived from an EMBL/GenBank/DDBJ whole genome shotgun (WGS) entry which is preliminary data.</text>
</comment>
<reference evidence="5 6" key="1">
    <citation type="submission" date="2019-02" db="EMBL/GenBank/DDBJ databases">
        <title>Deep-cultivation of Planctomycetes and their phenomic and genomic characterization uncovers novel biology.</title>
        <authorList>
            <person name="Wiegand S."/>
            <person name="Jogler M."/>
            <person name="Boedeker C."/>
            <person name="Pinto D."/>
            <person name="Vollmers J."/>
            <person name="Rivas-Marin E."/>
            <person name="Kohn T."/>
            <person name="Peeters S.H."/>
            <person name="Heuer A."/>
            <person name="Rast P."/>
            <person name="Oberbeckmann S."/>
            <person name="Bunk B."/>
            <person name="Jeske O."/>
            <person name="Meyerdierks A."/>
            <person name="Storesund J.E."/>
            <person name="Kallscheuer N."/>
            <person name="Luecker S."/>
            <person name="Lage O.M."/>
            <person name="Pohl T."/>
            <person name="Merkel B.J."/>
            <person name="Hornburger P."/>
            <person name="Mueller R.-W."/>
            <person name="Bruemmer F."/>
            <person name="Labrenz M."/>
            <person name="Spormann A.M."/>
            <person name="Op Den Camp H."/>
            <person name="Overmann J."/>
            <person name="Amann R."/>
            <person name="Jetten M.S.M."/>
            <person name="Mascher T."/>
            <person name="Medema M.H."/>
            <person name="Devos D.P."/>
            <person name="Kaster A.-K."/>
            <person name="Ovreas L."/>
            <person name="Rohde M."/>
            <person name="Galperin M.Y."/>
            <person name="Jogler C."/>
        </authorList>
    </citation>
    <scope>NUCLEOTIDE SEQUENCE [LARGE SCALE GENOMIC DNA]</scope>
    <source>
        <strain evidence="5 6">Pla52n</strain>
    </source>
</reference>
<dbReference type="Gene3D" id="3.40.630.10">
    <property type="entry name" value="Zn peptidases"/>
    <property type="match status" value="1"/>
</dbReference>
<feature type="domain" description="Peptidase M20 dimerisation" evidence="4">
    <location>
        <begin position="249"/>
        <end position="408"/>
    </location>
</feature>
<dbReference type="GO" id="GO:0046872">
    <property type="term" value="F:metal ion binding"/>
    <property type="evidence" value="ECO:0007669"/>
    <property type="project" value="UniProtKB-KW"/>
</dbReference>
<dbReference type="EMBL" id="SJPN01000001">
    <property type="protein sequence ID" value="TWU07656.1"/>
    <property type="molecule type" value="Genomic_DNA"/>
</dbReference>
<dbReference type="CDD" id="cd05680">
    <property type="entry name" value="M20_dipept_like"/>
    <property type="match status" value="1"/>
</dbReference>
<gene>
    <name evidence="5" type="primary">dapE</name>
    <name evidence="5" type="ORF">Pla52n_02290</name>
</gene>
<keyword evidence="3 5" id="KW-0378">Hydrolase</keyword>
<dbReference type="PANTHER" id="PTHR43270:SF12">
    <property type="entry name" value="SUCCINYL-DIAMINOPIMELATE DESUCCINYLASE"/>
    <property type="match status" value="1"/>
</dbReference>
<dbReference type="Proteomes" id="UP000320176">
    <property type="component" value="Unassembled WGS sequence"/>
</dbReference>
<keyword evidence="2" id="KW-0479">Metal-binding</keyword>
<evidence type="ECO:0000256" key="2">
    <source>
        <dbReference type="ARBA" id="ARBA00022723"/>
    </source>
</evidence>
<dbReference type="NCBIfam" id="NF006053">
    <property type="entry name" value="PRK08201.1"/>
    <property type="match status" value="1"/>
</dbReference>
<organism evidence="5 6">
    <name type="scientific">Stieleria varia</name>
    <dbReference type="NCBI Taxonomy" id="2528005"/>
    <lineage>
        <taxon>Bacteria</taxon>
        <taxon>Pseudomonadati</taxon>
        <taxon>Planctomycetota</taxon>
        <taxon>Planctomycetia</taxon>
        <taxon>Pirellulales</taxon>
        <taxon>Pirellulaceae</taxon>
        <taxon>Stieleria</taxon>
    </lineage>
</organism>
<keyword evidence="6" id="KW-1185">Reference proteome</keyword>
<dbReference type="InterPro" id="IPR051458">
    <property type="entry name" value="Cyt/Met_Dipeptidase"/>
</dbReference>
<evidence type="ECO:0000313" key="5">
    <source>
        <dbReference type="EMBL" id="TWU07656.1"/>
    </source>
</evidence>
<evidence type="ECO:0000313" key="6">
    <source>
        <dbReference type="Proteomes" id="UP000320176"/>
    </source>
</evidence>
<keyword evidence="1" id="KW-0645">Protease</keyword>